<protein>
    <recommendedName>
        <fullName evidence="4">Phenazine biosynthesis protein</fullName>
    </recommendedName>
</protein>
<dbReference type="PANTHER" id="PTHR13774:SF32">
    <property type="entry name" value="ANTISENSE-ENHANCING SEQUENCE 1"/>
    <property type="match status" value="1"/>
</dbReference>
<dbReference type="STRING" id="1507870.A0A1V8SA83"/>
<dbReference type="PIRSF" id="PIRSF016184">
    <property type="entry name" value="PhzC_PhzF"/>
    <property type="match status" value="1"/>
</dbReference>
<dbReference type="Proteomes" id="UP000192596">
    <property type="component" value="Unassembled WGS sequence"/>
</dbReference>
<proteinExistence type="predicted"/>
<dbReference type="GO" id="GO:0016853">
    <property type="term" value="F:isomerase activity"/>
    <property type="evidence" value="ECO:0007669"/>
    <property type="project" value="TreeGrafter"/>
</dbReference>
<reference evidence="3" key="1">
    <citation type="submission" date="2017-03" db="EMBL/GenBank/DDBJ databases">
        <title>Genomes of endolithic fungi from Antarctica.</title>
        <authorList>
            <person name="Coleine C."/>
            <person name="Masonjones S."/>
            <person name="Stajich J.E."/>
        </authorList>
    </citation>
    <scope>NUCLEOTIDE SEQUENCE [LARGE SCALE GENOMIC DNA]</scope>
    <source>
        <strain evidence="3">CCFEE 5527</strain>
    </source>
</reference>
<sequence>MPSLEFVTVDVFTQTRFKGNPLAIVTIPSGLGISTPTLQAIAREFNLSETVVLYESLEATADIPAWTIRIFMTEAELPFAGHPTIGTACHVMSTLAPGKSRAVLHCKAGPIEIEYANGVSRASIPHNVHVHIESPFTGTEVETLQPKLKGTELLNIATVSPVKGMNFIYIQLPDLEALALVECTGLKPAPTLDSAWNVGFCGSVFYVLGERSTTPGRAVKQSLRMRMIEGILEDPATGSAACGLAAFLAVKGGDRNVDFEMIQGVEMGRQSDIGVAVTLDRSAKAAEKIVLIGSAVKVMEGRVEYD</sequence>
<dbReference type="NCBIfam" id="TIGR00654">
    <property type="entry name" value="PhzF_family"/>
    <property type="match status" value="1"/>
</dbReference>
<evidence type="ECO:0000256" key="1">
    <source>
        <dbReference type="PIRSR" id="PIRSR016184-1"/>
    </source>
</evidence>
<keyword evidence="3" id="KW-1185">Reference proteome</keyword>
<accession>A0A1V8SA83</accession>
<name>A0A1V8SA83_9PEZI</name>
<feature type="active site" evidence="1">
    <location>
        <position position="49"/>
    </location>
</feature>
<dbReference type="Pfam" id="PF02567">
    <property type="entry name" value="PhzC-PhzF"/>
    <property type="match status" value="1"/>
</dbReference>
<dbReference type="AlphaFoldDB" id="A0A1V8SA83"/>
<dbReference type="InParanoid" id="A0A1V8SA83"/>
<dbReference type="OrthoDB" id="412383at2759"/>
<comment type="caution">
    <text evidence="2">The sequence shown here is derived from an EMBL/GenBank/DDBJ whole genome shotgun (WGS) entry which is preliminary data.</text>
</comment>
<dbReference type="EMBL" id="NAJO01000073">
    <property type="protein sequence ID" value="OQN96046.1"/>
    <property type="molecule type" value="Genomic_DNA"/>
</dbReference>
<dbReference type="FunCoup" id="A0A1V8SA83">
    <property type="interactions" value="253"/>
</dbReference>
<dbReference type="PANTHER" id="PTHR13774">
    <property type="entry name" value="PHENAZINE BIOSYNTHESIS PROTEIN"/>
    <property type="match status" value="1"/>
</dbReference>
<gene>
    <name evidence="2" type="ORF">B0A48_17846</name>
</gene>
<dbReference type="InterPro" id="IPR003719">
    <property type="entry name" value="Phenazine_PhzF-like"/>
</dbReference>
<evidence type="ECO:0000313" key="3">
    <source>
        <dbReference type="Proteomes" id="UP000192596"/>
    </source>
</evidence>
<evidence type="ECO:0008006" key="4">
    <source>
        <dbReference type="Google" id="ProtNLM"/>
    </source>
</evidence>
<dbReference type="GO" id="GO:0005737">
    <property type="term" value="C:cytoplasm"/>
    <property type="evidence" value="ECO:0007669"/>
    <property type="project" value="TreeGrafter"/>
</dbReference>
<dbReference type="SUPFAM" id="SSF54506">
    <property type="entry name" value="Diaminopimelate epimerase-like"/>
    <property type="match status" value="1"/>
</dbReference>
<evidence type="ECO:0000313" key="2">
    <source>
        <dbReference type="EMBL" id="OQN96046.1"/>
    </source>
</evidence>
<organism evidence="2 3">
    <name type="scientific">Cryoendolithus antarcticus</name>
    <dbReference type="NCBI Taxonomy" id="1507870"/>
    <lineage>
        <taxon>Eukaryota</taxon>
        <taxon>Fungi</taxon>
        <taxon>Dikarya</taxon>
        <taxon>Ascomycota</taxon>
        <taxon>Pezizomycotina</taxon>
        <taxon>Dothideomycetes</taxon>
        <taxon>Dothideomycetidae</taxon>
        <taxon>Cladosporiales</taxon>
        <taxon>Cladosporiaceae</taxon>
        <taxon>Cryoendolithus</taxon>
    </lineage>
</organism>
<dbReference type="Gene3D" id="3.10.310.10">
    <property type="entry name" value="Diaminopimelate Epimerase, Chain A, domain 1"/>
    <property type="match status" value="2"/>
</dbReference>